<accession>A0A8S0TGQ3</accession>
<organism evidence="2 3">
    <name type="scientific">Olea europaea subsp. europaea</name>
    <dbReference type="NCBI Taxonomy" id="158383"/>
    <lineage>
        <taxon>Eukaryota</taxon>
        <taxon>Viridiplantae</taxon>
        <taxon>Streptophyta</taxon>
        <taxon>Embryophyta</taxon>
        <taxon>Tracheophyta</taxon>
        <taxon>Spermatophyta</taxon>
        <taxon>Magnoliopsida</taxon>
        <taxon>eudicotyledons</taxon>
        <taxon>Gunneridae</taxon>
        <taxon>Pentapetalae</taxon>
        <taxon>asterids</taxon>
        <taxon>lamiids</taxon>
        <taxon>Lamiales</taxon>
        <taxon>Oleaceae</taxon>
        <taxon>Oleeae</taxon>
        <taxon>Olea</taxon>
    </lineage>
</organism>
<gene>
    <name evidence="2" type="ORF">OLEA9_A069803</name>
</gene>
<keyword evidence="1" id="KW-0472">Membrane</keyword>
<evidence type="ECO:0000313" key="3">
    <source>
        <dbReference type="Proteomes" id="UP000594638"/>
    </source>
</evidence>
<dbReference type="AlphaFoldDB" id="A0A8S0TGQ3"/>
<keyword evidence="3" id="KW-1185">Reference proteome</keyword>
<sequence>MLVGGQFDTFPSSSFEGNPGLCNRILEWPCTSPRTTERGKGAEKEIINWHCFGISYGISFILAVLA</sequence>
<protein>
    <submittedName>
        <fullName evidence="2">Tyrosine-sulfated glycopeptide receptor 1</fullName>
    </submittedName>
</protein>
<reference evidence="2 3" key="1">
    <citation type="submission" date="2019-12" db="EMBL/GenBank/DDBJ databases">
        <authorList>
            <person name="Alioto T."/>
            <person name="Alioto T."/>
            <person name="Gomez Garrido J."/>
        </authorList>
    </citation>
    <scope>NUCLEOTIDE SEQUENCE [LARGE SCALE GENOMIC DNA]</scope>
</reference>
<feature type="transmembrane region" description="Helical" evidence="1">
    <location>
        <begin position="46"/>
        <end position="65"/>
    </location>
</feature>
<comment type="caution">
    <text evidence="2">The sequence shown here is derived from an EMBL/GenBank/DDBJ whole genome shotgun (WGS) entry which is preliminary data.</text>
</comment>
<keyword evidence="1" id="KW-0812">Transmembrane</keyword>
<feature type="non-terminal residue" evidence="2">
    <location>
        <position position="66"/>
    </location>
</feature>
<dbReference type="Proteomes" id="UP000594638">
    <property type="component" value="Unassembled WGS sequence"/>
</dbReference>
<dbReference type="InterPro" id="IPR032675">
    <property type="entry name" value="LRR_dom_sf"/>
</dbReference>
<dbReference type="Gramene" id="OE9A069803T1">
    <property type="protein sequence ID" value="OE9A069803C1"/>
    <property type="gene ID" value="OE9A069803"/>
</dbReference>
<keyword evidence="1" id="KW-1133">Transmembrane helix</keyword>
<keyword evidence="2" id="KW-0675">Receptor</keyword>
<dbReference type="Gene3D" id="3.80.10.10">
    <property type="entry name" value="Ribonuclease Inhibitor"/>
    <property type="match status" value="1"/>
</dbReference>
<evidence type="ECO:0000313" key="2">
    <source>
        <dbReference type="EMBL" id="CAA3004755.1"/>
    </source>
</evidence>
<evidence type="ECO:0000256" key="1">
    <source>
        <dbReference type="SAM" id="Phobius"/>
    </source>
</evidence>
<name>A0A8S0TGQ3_OLEEU</name>
<dbReference type="EMBL" id="CACTIH010006474">
    <property type="protein sequence ID" value="CAA3004755.1"/>
    <property type="molecule type" value="Genomic_DNA"/>
</dbReference>
<proteinExistence type="predicted"/>